<dbReference type="PANTHER" id="PTHR12677:SF59">
    <property type="entry name" value="GOLGI APPARATUS MEMBRANE PROTEIN TVP38-RELATED"/>
    <property type="match status" value="1"/>
</dbReference>
<keyword evidence="2 6" id="KW-1003">Cell membrane</keyword>
<comment type="caution">
    <text evidence="6">Lacks conserved residue(s) required for the propagation of feature annotation.</text>
</comment>
<sequence>MSLFQAEEAASWLREWGIWAILISLLLSVLISVAGLIPSIFLTTANIMVFGVVPGFLLSWLGEVAGAAVSFWLYRKGLMSIRQRRGATRWQWTDRMNRAGTKRQFSIILLGRLAPIIPSGVVTFVSAACAVPFVTYLAASAIGKLPSIALETLIGHDLLYIQENGTRLLITFILIAAIIVLLRGKKL</sequence>
<dbReference type="Pfam" id="PF09335">
    <property type="entry name" value="VTT_dom"/>
    <property type="match status" value="1"/>
</dbReference>
<evidence type="ECO:0000313" key="8">
    <source>
        <dbReference type="EMBL" id="MBW7475191.1"/>
    </source>
</evidence>
<evidence type="ECO:0000256" key="3">
    <source>
        <dbReference type="ARBA" id="ARBA00022692"/>
    </source>
</evidence>
<keyword evidence="4 6" id="KW-1133">Transmembrane helix</keyword>
<dbReference type="InterPro" id="IPR015414">
    <property type="entry name" value="TMEM64"/>
</dbReference>
<evidence type="ECO:0000256" key="5">
    <source>
        <dbReference type="ARBA" id="ARBA00023136"/>
    </source>
</evidence>
<evidence type="ECO:0000256" key="1">
    <source>
        <dbReference type="ARBA" id="ARBA00004651"/>
    </source>
</evidence>
<keyword evidence="5 6" id="KW-0472">Membrane</keyword>
<feature type="transmembrane region" description="Helical" evidence="6">
    <location>
        <begin position="165"/>
        <end position="182"/>
    </location>
</feature>
<evidence type="ECO:0000256" key="2">
    <source>
        <dbReference type="ARBA" id="ARBA00022475"/>
    </source>
</evidence>
<keyword evidence="3 6" id="KW-0812">Transmembrane</keyword>
<feature type="domain" description="VTT" evidence="7">
    <location>
        <begin position="37"/>
        <end position="156"/>
    </location>
</feature>
<feature type="transmembrane region" description="Helical" evidence="6">
    <location>
        <begin position="105"/>
        <end position="138"/>
    </location>
</feature>
<protein>
    <recommendedName>
        <fullName evidence="6">TVP38/TMEM64 family membrane protein</fullName>
    </recommendedName>
</protein>
<reference evidence="8 9" key="1">
    <citation type="submission" date="2021-07" db="EMBL/GenBank/DDBJ databases">
        <title>Paenibacillus radiodurans sp. nov., isolated from the southeastern edge of Tengger Desert.</title>
        <authorList>
            <person name="Zhang G."/>
        </authorList>
    </citation>
    <scope>NUCLEOTIDE SEQUENCE [LARGE SCALE GENOMIC DNA]</scope>
    <source>
        <strain evidence="8 9">DT7-4</strain>
    </source>
</reference>
<accession>A0ABS7D6P8</accession>
<dbReference type="InterPro" id="IPR032816">
    <property type="entry name" value="VTT_dom"/>
</dbReference>
<dbReference type="Proteomes" id="UP000812277">
    <property type="component" value="Unassembled WGS sequence"/>
</dbReference>
<name>A0ABS7D6P8_9BACL</name>
<evidence type="ECO:0000256" key="6">
    <source>
        <dbReference type="RuleBase" id="RU366058"/>
    </source>
</evidence>
<feature type="transmembrane region" description="Helical" evidence="6">
    <location>
        <begin position="16"/>
        <end position="41"/>
    </location>
</feature>
<dbReference type="EMBL" id="JAHZIJ010000006">
    <property type="protein sequence ID" value="MBW7475191.1"/>
    <property type="molecule type" value="Genomic_DNA"/>
</dbReference>
<keyword evidence="9" id="KW-1185">Reference proteome</keyword>
<comment type="subcellular location">
    <subcellularLocation>
        <location evidence="1 6">Cell membrane</location>
        <topology evidence="1 6">Multi-pass membrane protein</topology>
    </subcellularLocation>
</comment>
<dbReference type="PANTHER" id="PTHR12677">
    <property type="entry name" value="GOLGI APPARATUS MEMBRANE PROTEIN TVP38-RELATED"/>
    <property type="match status" value="1"/>
</dbReference>
<gene>
    <name evidence="8" type="ORF">K0T92_10570</name>
</gene>
<proteinExistence type="inferred from homology"/>
<feature type="transmembrane region" description="Helical" evidence="6">
    <location>
        <begin position="47"/>
        <end position="74"/>
    </location>
</feature>
<evidence type="ECO:0000313" key="9">
    <source>
        <dbReference type="Proteomes" id="UP000812277"/>
    </source>
</evidence>
<comment type="similarity">
    <text evidence="6">Belongs to the TVP38/TMEM64 family.</text>
</comment>
<comment type="caution">
    <text evidence="8">The sequence shown here is derived from an EMBL/GenBank/DDBJ whole genome shotgun (WGS) entry which is preliminary data.</text>
</comment>
<organism evidence="8 9">
    <name type="scientific">Paenibacillus oenotherae</name>
    <dbReference type="NCBI Taxonomy" id="1435645"/>
    <lineage>
        <taxon>Bacteria</taxon>
        <taxon>Bacillati</taxon>
        <taxon>Bacillota</taxon>
        <taxon>Bacilli</taxon>
        <taxon>Bacillales</taxon>
        <taxon>Paenibacillaceae</taxon>
        <taxon>Paenibacillus</taxon>
    </lineage>
</organism>
<evidence type="ECO:0000259" key="7">
    <source>
        <dbReference type="Pfam" id="PF09335"/>
    </source>
</evidence>
<dbReference type="RefSeq" id="WP_219872442.1">
    <property type="nucleotide sequence ID" value="NZ_JAHZIJ010000006.1"/>
</dbReference>
<evidence type="ECO:0000256" key="4">
    <source>
        <dbReference type="ARBA" id="ARBA00022989"/>
    </source>
</evidence>